<keyword evidence="8" id="KW-0299">Galactose metabolism</keyword>
<dbReference type="InterPro" id="IPR036291">
    <property type="entry name" value="NAD(P)-bd_dom_sf"/>
</dbReference>
<dbReference type="GO" id="GO:0003978">
    <property type="term" value="F:UDP-glucose 4-epimerase activity"/>
    <property type="evidence" value="ECO:0007669"/>
    <property type="project" value="UniProtKB-EC"/>
</dbReference>
<evidence type="ECO:0000256" key="6">
    <source>
        <dbReference type="ARBA" id="ARBA00018569"/>
    </source>
</evidence>
<evidence type="ECO:0000256" key="1">
    <source>
        <dbReference type="ARBA" id="ARBA00000083"/>
    </source>
</evidence>
<dbReference type="NCBIfam" id="TIGR01179">
    <property type="entry name" value="galE"/>
    <property type="match status" value="1"/>
</dbReference>
<accession>A0ABV7HQC9</accession>
<dbReference type="Gene3D" id="3.90.25.10">
    <property type="entry name" value="UDP-galactose 4-epimerase, domain 1"/>
    <property type="match status" value="1"/>
</dbReference>
<evidence type="ECO:0000256" key="9">
    <source>
        <dbReference type="ARBA" id="ARBA00023235"/>
    </source>
</evidence>
<evidence type="ECO:0000256" key="10">
    <source>
        <dbReference type="RuleBase" id="RU366046"/>
    </source>
</evidence>
<comment type="cofactor">
    <cofactor evidence="2 10">
        <name>NAD(+)</name>
        <dbReference type="ChEBI" id="CHEBI:57540"/>
    </cofactor>
</comment>
<comment type="pathway">
    <text evidence="3 10">Carbohydrate metabolism; galactose metabolism.</text>
</comment>
<comment type="caution">
    <text evidence="12">The sequence shown here is derived from an EMBL/GenBank/DDBJ whole genome shotgun (WGS) entry which is preliminary data.</text>
</comment>
<feature type="domain" description="NAD-dependent epimerase/dehydratase" evidence="11">
    <location>
        <begin position="13"/>
        <end position="262"/>
    </location>
</feature>
<keyword evidence="13" id="KW-1185">Reference proteome</keyword>
<comment type="subunit">
    <text evidence="10">Homodimer.</text>
</comment>
<dbReference type="Pfam" id="PF01370">
    <property type="entry name" value="Epimerase"/>
    <property type="match status" value="1"/>
</dbReference>
<gene>
    <name evidence="12" type="primary">galE</name>
    <name evidence="12" type="ORF">ACFOEB_00670</name>
</gene>
<dbReference type="CDD" id="cd05247">
    <property type="entry name" value="UDP_G4E_1_SDR_e"/>
    <property type="match status" value="1"/>
</dbReference>
<keyword evidence="9 10" id="KW-0413">Isomerase</keyword>
<comment type="similarity">
    <text evidence="4 10">Belongs to the NAD(P)-dependent epimerase/dehydratase family.</text>
</comment>
<dbReference type="Proteomes" id="UP001595548">
    <property type="component" value="Unassembled WGS sequence"/>
</dbReference>
<comment type="catalytic activity">
    <reaction evidence="1 10">
        <text>UDP-alpha-D-glucose = UDP-alpha-D-galactose</text>
        <dbReference type="Rhea" id="RHEA:22168"/>
        <dbReference type="ChEBI" id="CHEBI:58885"/>
        <dbReference type="ChEBI" id="CHEBI:66914"/>
        <dbReference type="EC" id="5.1.3.2"/>
    </reaction>
</comment>
<organism evidence="12 13">
    <name type="scientific">Gilvimarinus japonicus</name>
    <dbReference type="NCBI Taxonomy" id="1796469"/>
    <lineage>
        <taxon>Bacteria</taxon>
        <taxon>Pseudomonadati</taxon>
        <taxon>Pseudomonadota</taxon>
        <taxon>Gammaproteobacteria</taxon>
        <taxon>Cellvibrionales</taxon>
        <taxon>Cellvibrionaceae</taxon>
        <taxon>Gilvimarinus</taxon>
    </lineage>
</organism>
<dbReference type="EC" id="5.1.3.2" evidence="5 10"/>
<proteinExistence type="inferred from homology"/>
<dbReference type="PANTHER" id="PTHR43725:SF47">
    <property type="entry name" value="UDP-GLUCOSE 4-EPIMERASE"/>
    <property type="match status" value="1"/>
</dbReference>
<protein>
    <recommendedName>
        <fullName evidence="6 10">UDP-glucose 4-epimerase</fullName>
        <ecNumber evidence="5 10">5.1.3.2</ecNumber>
    </recommendedName>
</protein>
<reference evidence="13" key="1">
    <citation type="journal article" date="2019" name="Int. J. Syst. Evol. Microbiol.">
        <title>The Global Catalogue of Microorganisms (GCM) 10K type strain sequencing project: providing services to taxonomists for standard genome sequencing and annotation.</title>
        <authorList>
            <consortium name="The Broad Institute Genomics Platform"/>
            <consortium name="The Broad Institute Genome Sequencing Center for Infectious Disease"/>
            <person name="Wu L."/>
            <person name="Ma J."/>
        </authorList>
    </citation>
    <scope>NUCLEOTIDE SEQUENCE [LARGE SCALE GENOMIC DNA]</scope>
    <source>
        <strain evidence="13">KCTC 52141</strain>
    </source>
</reference>
<name>A0ABV7HQC9_9GAMM</name>
<dbReference type="RefSeq" id="WP_382413592.1">
    <property type="nucleotide sequence ID" value="NZ_AP031500.1"/>
</dbReference>
<dbReference type="NCBIfam" id="NF007956">
    <property type="entry name" value="PRK10675.1"/>
    <property type="match status" value="1"/>
</dbReference>
<evidence type="ECO:0000256" key="8">
    <source>
        <dbReference type="ARBA" id="ARBA00023144"/>
    </source>
</evidence>
<sequence length="350" mass="37868">MSQGPIVKSELNVLVTGGAGYIGSHVCVELIAAGYRPVIVDNFCNSKPAVLDRIATISGYRPSCYRLDINDRAALSEVFVAEAIQAVMHFAGLKAVGESTQIPLTYYRDNVAGTLTLCEVMAEHEVWNLIFSSSATVYGDPQTVPIDESFPRQATNPYGRSKLMVEQMLEDAAAAPEARWNLSLLRYFNPIGAHASGLIGEDPSGIPNNLVPYVAQVAIGKREAVSVFGHDYDTLDGTGVRDYIHVVDLAGGHVAALNTLLGLAPGCRAYNLGTGIGYSVLQVIAAFEQACGKTIEYTLAPRRTGDIAVCYANPEHAEQALGWRARFGLDEMMRDTWHWQSNNPEGYPNA</sequence>
<dbReference type="InterPro" id="IPR005886">
    <property type="entry name" value="UDP_G4E"/>
</dbReference>
<dbReference type="SUPFAM" id="SSF51735">
    <property type="entry name" value="NAD(P)-binding Rossmann-fold domains"/>
    <property type="match status" value="1"/>
</dbReference>
<dbReference type="InterPro" id="IPR001509">
    <property type="entry name" value="Epimerase_deHydtase"/>
</dbReference>
<evidence type="ECO:0000313" key="12">
    <source>
        <dbReference type="EMBL" id="MFC3153701.1"/>
    </source>
</evidence>
<evidence type="ECO:0000313" key="13">
    <source>
        <dbReference type="Proteomes" id="UP001595548"/>
    </source>
</evidence>
<evidence type="ECO:0000259" key="11">
    <source>
        <dbReference type="Pfam" id="PF01370"/>
    </source>
</evidence>
<evidence type="ECO:0000256" key="7">
    <source>
        <dbReference type="ARBA" id="ARBA00023027"/>
    </source>
</evidence>
<evidence type="ECO:0000256" key="2">
    <source>
        <dbReference type="ARBA" id="ARBA00001911"/>
    </source>
</evidence>
<keyword evidence="10" id="KW-0119">Carbohydrate metabolism</keyword>
<dbReference type="EMBL" id="JBHRTL010000001">
    <property type="protein sequence ID" value="MFC3153701.1"/>
    <property type="molecule type" value="Genomic_DNA"/>
</dbReference>
<evidence type="ECO:0000256" key="5">
    <source>
        <dbReference type="ARBA" id="ARBA00013189"/>
    </source>
</evidence>
<evidence type="ECO:0000256" key="3">
    <source>
        <dbReference type="ARBA" id="ARBA00004947"/>
    </source>
</evidence>
<keyword evidence="7 10" id="KW-0520">NAD</keyword>
<evidence type="ECO:0000256" key="4">
    <source>
        <dbReference type="ARBA" id="ARBA00007637"/>
    </source>
</evidence>
<dbReference type="Gene3D" id="3.40.50.720">
    <property type="entry name" value="NAD(P)-binding Rossmann-like Domain"/>
    <property type="match status" value="1"/>
</dbReference>
<dbReference type="PANTHER" id="PTHR43725">
    <property type="entry name" value="UDP-GLUCOSE 4-EPIMERASE"/>
    <property type="match status" value="1"/>
</dbReference>